<dbReference type="Pfam" id="PF07690">
    <property type="entry name" value="MFS_1"/>
    <property type="match status" value="1"/>
</dbReference>
<dbReference type="GO" id="GO:0000329">
    <property type="term" value="C:fungal-type vacuole membrane"/>
    <property type="evidence" value="ECO:0007669"/>
    <property type="project" value="TreeGrafter"/>
</dbReference>
<sequence>MSESQHRPLFGPSAAPQTSYSSIADPRDTLINSVGSNPSWIKRHKIVLIEAALFTNVFLAGFDGTITASTYELIGNVFNEVKFSSWITAAYLVTSTSFQPLYGSFSDTLGRRNCLFFANAIFALGCLGCGLSGNIFTLITMRAITGVGGGGLITLSTIINSDIISVEKRGIYQAFQNILLGTGAVIGASCGGLIASFLGWRWCFLFQMPISVAGTLLAVFFVENSAPEQEDAFTDISDFDKLRKIDFLGAILLILGLTSQLIYLTLNSSVTPAGYSWFSTRSQILLLVTVLSLSAFAVVEKTTDANPIIPHQLLLNLYSSSVLLIGIFVGFVAYAYIFTLPLFFQIVFRDSPTKAGLRLTIPSFCTPIGGVIAGVVMKNPERLPFLLGIGIFFMLFGNFCFLFLNPKMPGWLLSIFLLPANIGQGITFPSTLFSFLFAFPIPKQATATSTLYLFRSVGSVWGVACTSNFIQASVNREVRKRLEGQISHSEVEKLLAKLSRNTSFVDKLPLKLQETVIGSYDYSIKLSYGICVVLCFIALILGIVRNKIPSEAGISLQPSDRRKSVRSNLSLF</sequence>
<keyword evidence="3 7" id="KW-0812">Transmembrane</keyword>
<name>A0A1G4J765_9SACH</name>
<dbReference type="InterPro" id="IPR036259">
    <property type="entry name" value="MFS_trans_sf"/>
</dbReference>
<evidence type="ECO:0000256" key="3">
    <source>
        <dbReference type="ARBA" id="ARBA00022692"/>
    </source>
</evidence>
<evidence type="ECO:0000256" key="7">
    <source>
        <dbReference type="SAM" id="Phobius"/>
    </source>
</evidence>
<feature type="domain" description="Major facilitator superfamily (MFS) profile" evidence="8">
    <location>
        <begin position="49"/>
        <end position="547"/>
    </location>
</feature>
<proteinExistence type="inferred from homology"/>
<comment type="subcellular location">
    <subcellularLocation>
        <location evidence="1">Membrane</location>
        <topology evidence="1">Multi-pass membrane protein</topology>
    </subcellularLocation>
</comment>
<dbReference type="InterPro" id="IPR011701">
    <property type="entry name" value="MFS"/>
</dbReference>
<dbReference type="PANTHER" id="PTHR23501:SF81">
    <property type="entry name" value="VACUOLAR BASIC AMINO ACID TRANSPORTER 2"/>
    <property type="match status" value="1"/>
</dbReference>
<protein>
    <submittedName>
        <fullName evidence="9">LAMI_0C11232g1_1</fullName>
    </submittedName>
</protein>
<feature type="transmembrane region" description="Helical" evidence="7">
    <location>
        <begin position="410"/>
        <end position="439"/>
    </location>
</feature>
<keyword evidence="5 7" id="KW-0472">Membrane</keyword>
<reference evidence="10" key="1">
    <citation type="submission" date="2016-03" db="EMBL/GenBank/DDBJ databases">
        <authorList>
            <person name="Devillers H."/>
        </authorList>
    </citation>
    <scope>NUCLEOTIDE SEQUENCE [LARGE SCALE GENOMIC DNA]</scope>
</reference>
<dbReference type="PANTHER" id="PTHR23501">
    <property type="entry name" value="MAJOR FACILITATOR SUPERFAMILY"/>
    <property type="match status" value="1"/>
</dbReference>
<feature type="transmembrane region" description="Helical" evidence="7">
    <location>
        <begin position="114"/>
        <end position="137"/>
    </location>
</feature>
<accession>A0A1G4J765</accession>
<feature type="transmembrane region" description="Helical" evidence="7">
    <location>
        <begin position="245"/>
        <end position="264"/>
    </location>
</feature>
<evidence type="ECO:0000313" key="10">
    <source>
        <dbReference type="Proteomes" id="UP000191024"/>
    </source>
</evidence>
<dbReference type="Proteomes" id="UP000191024">
    <property type="component" value="Chromosome C"/>
</dbReference>
<feature type="transmembrane region" description="Helical" evidence="7">
    <location>
        <begin position="357"/>
        <end position="376"/>
    </location>
</feature>
<feature type="transmembrane region" description="Helical" evidence="7">
    <location>
        <begin position="284"/>
        <end position="301"/>
    </location>
</feature>
<dbReference type="GO" id="GO:0015174">
    <property type="term" value="F:basic amino acid transmembrane transporter activity"/>
    <property type="evidence" value="ECO:0007669"/>
    <property type="project" value="TreeGrafter"/>
</dbReference>
<comment type="similarity">
    <text evidence="2">Belongs to the major facilitator superfamily.</text>
</comment>
<evidence type="ECO:0000256" key="1">
    <source>
        <dbReference type="ARBA" id="ARBA00004141"/>
    </source>
</evidence>
<evidence type="ECO:0000256" key="5">
    <source>
        <dbReference type="ARBA" id="ARBA00023136"/>
    </source>
</evidence>
<feature type="transmembrane region" description="Helical" evidence="7">
    <location>
        <begin position="178"/>
        <end position="198"/>
    </location>
</feature>
<dbReference type="Gene3D" id="1.20.1250.20">
    <property type="entry name" value="MFS general substrate transporter like domains"/>
    <property type="match status" value="2"/>
</dbReference>
<dbReference type="PROSITE" id="PS50850">
    <property type="entry name" value="MFS"/>
    <property type="match status" value="1"/>
</dbReference>
<feature type="region of interest" description="Disordered" evidence="6">
    <location>
        <begin position="1"/>
        <end position="21"/>
    </location>
</feature>
<organism evidence="9 10">
    <name type="scientific">Lachancea mirantina</name>
    <dbReference type="NCBI Taxonomy" id="1230905"/>
    <lineage>
        <taxon>Eukaryota</taxon>
        <taxon>Fungi</taxon>
        <taxon>Dikarya</taxon>
        <taxon>Ascomycota</taxon>
        <taxon>Saccharomycotina</taxon>
        <taxon>Saccharomycetes</taxon>
        <taxon>Saccharomycetales</taxon>
        <taxon>Saccharomycetaceae</taxon>
        <taxon>Lachancea</taxon>
    </lineage>
</organism>
<feature type="transmembrane region" description="Helical" evidence="7">
    <location>
        <begin position="143"/>
        <end position="166"/>
    </location>
</feature>
<feature type="transmembrane region" description="Helical" evidence="7">
    <location>
        <begin position="383"/>
        <end position="404"/>
    </location>
</feature>
<keyword evidence="10" id="KW-1185">Reference proteome</keyword>
<feature type="transmembrane region" description="Helical" evidence="7">
    <location>
        <begin position="83"/>
        <end position="102"/>
    </location>
</feature>
<feature type="transmembrane region" description="Helical" evidence="7">
    <location>
        <begin position="526"/>
        <end position="544"/>
    </location>
</feature>
<evidence type="ECO:0000256" key="4">
    <source>
        <dbReference type="ARBA" id="ARBA00022989"/>
    </source>
</evidence>
<evidence type="ECO:0000256" key="6">
    <source>
        <dbReference type="SAM" id="MobiDB-lite"/>
    </source>
</evidence>
<dbReference type="InterPro" id="IPR020846">
    <property type="entry name" value="MFS_dom"/>
</dbReference>
<feature type="transmembrane region" description="Helical" evidence="7">
    <location>
        <begin position="46"/>
        <end position="71"/>
    </location>
</feature>
<feature type="transmembrane region" description="Helical" evidence="7">
    <location>
        <begin position="313"/>
        <end position="337"/>
    </location>
</feature>
<evidence type="ECO:0000256" key="2">
    <source>
        <dbReference type="ARBA" id="ARBA00008335"/>
    </source>
</evidence>
<evidence type="ECO:0000313" key="9">
    <source>
        <dbReference type="EMBL" id="SCU85427.1"/>
    </source>
</evidence>
<gene>
    <name evidence="9" type="ORF">LAMI_0C11232G</name>
</gene>
<feature type="transmembrane region" description="Helical" evidence="7">
    <location>
        <begin position="204"/>
        <end position="224"/>
    </location>
</feature>
<dbReference type="AlphaFoldDB" id="A0A1G4J765"/>
<keyword evidence="4 7" id="KW-1133">Transmembrane helix</keyword>
<dbReference type="CDD" id="cd17502">
    <property type="entry name" value="MFS_Azr1_MDR_like"/>
    <property type="match status" value="1"/>
</dbReference>
<dbReference type="OrthoDB" id="6770063at2759"/>
<dbReference type="EMBL" id="LT598466">
    <property type="protein sequence ID" value="SCU85427.1"/>
    <property type="molecule type" value="Genomic_DNA"/>
</dbReference>
<evidence type="ECO:0000259" key="8">
    <source>
        <dbReference type="PROSITE" id="PS50850"/>
    </source>
</evidence>
<dbReference type="SUPFAM" id="SSF103473">
    <property type="entry name" value="MFS general substrate transporter"/>
    <property type="match status" value="1"/>
</dbReference>